<proteinExistence type="predicted"/>
<dbReference type="EMBL" id="JBHMFI010000001">
    <property type="protein sequence ID" value="MFB9073873.1"/>
    <property type="molecule type" value="Genomic_DNA"/>
</dbReference>
<organism evidence="2 4">
    <name type="scientific">Citricoccus parietis</name>
    <dbReference type="NCBI Taxonomy" id="592307"/>
    <lineage>
        <taxon>Bacteria</taxon>
        <taxon>Bacillati</taxon>
        <taxon>Actinomycetota</taxon>
        <taxon>Actinomycetes</taxon>
        <taxon>Micrococcales</taxon>
        <taxon>Micrococcaceae</taxon>
        <taxon>Citricoccus</taxon>
    </lineage>
</organism>
<evidence type="ECO:0000313" key="2">
    <source>
        <dbReference type="EMBL" id="MFB9073873.1"/>
    </source>
</evidence>
<feature type="compositionally biased region" description="Basic and acidic residues" evidence="1">
    <location>
        <begin position="1"/>
        <end position="10"/>
    </location>
</feature>
<reference evidence="2 4" key="1">
    <citation type="submission" date="2024-09" db="EMBL/GenBank/DDBJ databases">
        <authorList>
            <person name="Sun Q."/>
            <person name="Mori K."/>
        </authorList>
    </citation>
    <scope>NUCLEOTIDE SEQUENCE [LARGE SCALE GENOMIC DNA]</scope>
    <source>
        <strain evidence="2 4">CCM 7609</strain>
    </source>
</reference>
<feature type="region of interest" description="Disordered" evidence="1">
    <location>
        <begin position="1"/>
        <end position="58"/>
    </location>
</feature>
<accession>A0ABV5G5Z8</accession>
<evidence type="ECO:0000256" key="1">
    <source>
        <dbReference type="SAM" id="MobiDB-lite"/>
    </source>
</evidence>
<keyword evidence="4" id="KW-1185">Reference proteome</keyword>
<dbReference type="Proteomes" id="UP001589575">
    <property type="component" value="Unassembled WGS sequence"/>
</dbReference>
<dbReference type="EMBL" id="JBHMFI010000010">
    <property type="protein sequence ID" value="MFB9075071.1"/>
    <property type="molecule type" value="Genomic_DNA"/>
</dbReference>
<name>A0ABV5G5Z8_9MICC</name>
<evidence type="ECO:0000313" key="4">
    <source>
        <dbReference type="Proteomes" id="UP001589575"/>
    </source>
</evidence>
<feature type="compositionally biased region" description="Basic residues" evidence="1">
    <location>
        <begin position="19"/>
        <end position="34"/>
    </location>
</feature>
<sequence length="58" mass="6444">MTPRLPDRSARPFVVRGKGGQRRSPSRSIQRTRGRQAASSVSLGYPRPGWKAPRRLGS</sequence>
<comment type="caution">
    <text evidence="2">The sequence shown here is derived from an EMBL/GenBank/DDBJ whole genome shotgun (WGS) entry which is preliminary data.</text>
</comment>
<evidence type="ECO:0000313" key="3">
    <source>
        <dbReference type="EMBL" id="MFB9075071.1"/>
    </source>
</evidence>
<gene>
    <name evidence="2" type="ORF">ACFFX0_22805</name>
    <name evidence="3" type="ORF">ACFFX0_29380</name>
</gene>
<protein>
    <submittedName>
        <fullName evidence="2">Uncharacterized protein</fullName>
    </submittedName>
</protein>